<evidence type="ECO:0000313" key="4">
    <source>
        <dbReference type="Proteomes" id="UP000824102"/>
    </source>
</evidence>
<dbReference type="EMBL" id="DXBB01000064">
    <property type="protein sequence ID" value="HIZ72837.1"/>
    <property type="molecule type" value="Genomic_DNA"/>
</dbReference>
<evidence type="ECO:0000313" key="3">
    <source>
        <dbReference type="EMBL" id="HIZ72837.1"/>
    </source>
</evidence>
<feature type="compositionally biased region" description="Low complexity" evidence="1">
    <location>
        <begin position="268"/>
        <end position="278"/>
    </location>
</feature>
<accession>A0A9D2G5X3</accession>
<name>A0A9D2G5X3_9FIRM</name>
<feature type="transmembrane region" description="Helical" evidence="2">
    <location>
        <begin position="106"/>
        <end position="131"/>
    </location>
</feature>
<protein>
    <submittedName>
        <fullName evidence="3">Uncharacterized protein</fullName>
    </submittedName>
</protein>
<feature type="transmembrane region" description="Helical" evidence="2">
    <location>
        <begin position="39"/>
        <end position="62"/>
    </location>
</feature>
<evidence type="ECO:0000256" key="1">
    <source>
        <dbReference type="SAM" id="MobiDB-lite"/>
    </source>
</evidence>
<feature type="transmembrane region" description="Helical" evidence="2">
    <location>
        <begin position="195"/>
        <end position="214"/>
    </location>
</feature>
<organism evidence="3 4">
    <name type="scientific">Candidatus Gallimonas intestinavium</name>
    <dbReference type="NCBI Taxonomy" id="2838603"/>
    <lineage>
        <taxon>Bacteria</taxon>
        <taxon>Bacillati</taxon>
        <taxon>Bacillota</taxon>
        <taxon>Clostridia</taxon>
        <taxon>Candidatus Gallimonas</taxon>
    </lineage>
</organism>
<keyword evidence="2" id="KW-0472">Membrane</keyword>
<dbReference type="AlphaFoldDB" id="A0A9D2G5X3"/>
<feature type="region of interest" description="Disordered" evidence="1">
    <location>
        <begin position="243"/>
        <end position="295"/>
    </location>
</feature>
<reference evidence="3" key="1">
    <citation type="journal article" date="2021" name="PeerJ">
        <title>Extensive microbial diversity within the chicken gut microbiome revealed by metagenomics and culture.</title>
        <authorList>
            <person name="Gilroy R."/>
            <person name="Ravi A."/>
            <person name="Getino M."/>
            <person name="Pursley I."/>
            <person name="Horton D.L."/>
            <person name="Alikhan N.F."/>
            <person name="Baker D."/>
            <person name="Gharbi K."/>
            <person name="Hall N."/>
            <person name="Watson M."/>
            <person name="Adriaenssens E.M."/>
            <person name="Foster-Nyarko E."/>
            <person name="Jarju S."/>
            <person name="Secka A."/>
            <person name="Antonio M."/>
            <person name="Oren A."/>
            <person name="Chaudhuri R.R."/>
            <person name="La Ragione R."/>
            <person name="Hildebrand F."/>
            <person name="Pallen M.J."/>
        </authorList>
    </citation>
    <scope>NUCLEOTIDE SEQUENCE</scope>
    <source>
        <strain evidence="3">ChiW7-2402</strain>
    </source>
</reference>
<dbReference type="Proteomes" id="UP000824102">
    <property type="component" value="Unassembled WGS sequence"/>
</dbReference>
<proteinExistence type="predicted"/>
<gene>
    <name evidence="3" type="ORF">H9964_04580</name>
</gene>
<keyword evidence="2" id="KW-0812">Transmembrane</keyword>
<comment type="caution">
    <text evidence="3">The sequence shown here is derived from an EMBL/GenBank/DDBJ whole genome shotgun (WGS) entry which is preliminary data.</text>
</comment>
<reference evidence="3" key="2">
    <citation type="submission" date="2021-04" db="EMBL/GenBank/DDBJ databases">
        <authorList>
            <person name="Gilroy R."/>
        </authorList>
    </citation>
    <scope>NUCLEOTIDE SEQUENCE</scope>
    <source>
        <strain evidence="3">ChiW7-2402</strain>
    </source>
</reference>
<feature type="transmembrane region" description="Helical" evidence="2">
    <location>
        <begin position="165"/>
        <end position="186"/>
    </location>
</feature>
<evidence type="ECO:0000256" key="2">
    <source>
        <dbReference type="SAM" id="Phobius"/>
    </source>
</evidence>
<keyword evidence="2" id="KW-1133">Transmembrane helix</keyword>
<sequence>MEFFDLFNVPMMFMEEIINFVVKPDIQDVYDFSNVVLSYYLFAALGALGVYVILLIFGGIGLSKLAKKQGLKHRWMGFLPFFNTYYAGKLAGETQFFGQKMKRIGLYAMLTEILYVVLQLFLMIATVISYFPQYRTLEVDEGVMTGIANSNMPAWLEPTILYGNLVAYLIWFFVIIFFCVLFIAFFRKYYARGPILLAFLSAVLPFRGITIFAVRNNAPVDYNDYIRRRTQAYMRSNGYNQPPYGPYGPQNGPQSGPQNGPDPFEGFGSPNSGNSGKSSSDDDPFSEFDDPSKKS</sequence>
<feature type="compositionally biased region" description="Low complexity" evidence="1">
    <location>
        <begin position="243"/>
        <end position="261"/>
    </location>
</feature>